<dbReference type="AlphaFoldDB" id="A0A7R8ZFY3"/>
<dbReference type="SUPFAM" id="SSF54791">
    <property type="entry name" value="Eukaryotic type KH-domain (KH-domain type I)"/>
    <property type="match status" value="1"/>
</dbReference>
<dbReference type="SUPFAM" id="SSF63748">
    <property type="entry name" value="Tudor/PWWP/MBT"/>
    <property type="match status" value="1"/>
</dbReference>
<name>A0A7R8ZFY3_9CRUS</name>
<dbReference type="Gene3D" id="2.40.50.90">
    <property type="match status" value="1"/>
</dbReference>
<feature type="compositionally biased region" description="Basic residues" evidence="1">
    <location>
        <begin position="36"/>
        <end position="52"/>
    </location>
</feature>
<proteinExistence type="predicted"/>
<feature type="region of interest" description="Disordered" evidence="1">
    <location>
        <begin position="33"/>
        <end position="68"/>
    </location>
</feature>
<dbReference type="GO" id="GO:0003723">
    <property type="term" value="F:RNA binding"/>
    <property type="evidence" value="ECO:0007669"/>
    <property type="project" value="UniProtKB-UniRule"/>
</dbReference>
<protein>
    <submittedName>
        <fullName evidence="2">Uncharacterized protein</fullName>
    </submittedName>
</protein>
<evidence type="ECO:0000256" key="1">
    <source>
        <dbReference type="SAM" id="MobiDB-lite"/>
    </source>
</evidence>
<dbReference type="Gene3D" id="2.30.30.140">
    <property type="match status" value="1"/>
</dbReference>
<dbReference type="GO" id="GO:0030719">
    <property type="term" value="P:P granule organization"/>
    <property type="evidence" value="ECO:0007669"/>
    <property type="project" value="TreeGrafter"/>
</dbReference>
<dbReference type="Pfam" id="PF00567">
    <property type="entry name" value="TUDOR"/>
    <property type="match status" value="1"/>
</dbReference>
<dbReference type="SMART" id="SM00322">
    <property type="entry name" value="KH"/>
    <property type="match status" value="1"/>
</dbReference>
<dbReference type="GO" id="GO:0034587">
    <property type="term" value="P:piRNA processing"/>
    <property type="evidence" value="ECO:0007669"/>
    <property type="project" value="TreeGrafter"/>
</dbReference>
<dbReference type="CDD" id="cd00105">
    <property type="entry name" value="KH-I"/>
    <property type="match status" value="1"/>
</dbReference>
<accession>A0A7R8ZFY3</accession>
<dbReference type="Pfam" id="PF00013">
    <property type="entry name" value="KH_1"/>
    <property type="match status" value="1"/>
</dbReference>
<dbReference type="InterPro" id="IPR035437">
    <property type="entry name" value="SNase_OB-fold_sf"/>
</dbReference>
<gene>
    <name evidence="2" type="ORF">CTOB1V02_LOCUS726</name>
</gene>
<dbReference type="InterPro" id="IPR004087">
    <property type="entry name" value="KH_dom"/>
</dbReference>
<dbReference type="OrthoDB" id="9995375at2759"/>
<dbReference type="InterPro" id="IPR036612">
    <property type="entry name" value="KH_dom_type_1_sf"/>
</dbReference>
<reference evidence="2" key="1">
    <citation type="submission" date="2020-11" db="EMBL/GenBank/DDBJ databases">
        <authorList>
            <person name="Tran Van P."/>
        </authorList>
    </citation>
    <scope>NUCLEOTIDE SEQUENCE</scope>
</reference>
<dbReference type="GO" id="GO:0005739">
    <property type="term" value="C:mitochondrion"/>
    <property type="evidence" value="ECO:0007669"/>
    <property type="project" value="UniProtKB-ARBA"/>
</dbReference>
<dbReference type="InterPro" id="IPR004088">
    <property type="entry name" value="KH_dom_type_1"/>
</dbReference>
<organism evidence="2">
    <name type="scientific">Cyprideis torosa</name>
    <dbReference type="NCBI Taxonomy" id="163714"/>
    <lineage>
        <taxon>Eukaryota</taxon>
        <taxon>Metazoa</taxon>
        <taxon>Ecdysozoa</taxon>
        <taxon>Arthropoda</taxon>
        <taxon>Crustacea</taxon>
        <taxon>Oligostraca</taxon>
        <taxon>Ostracoda</taxon>
        <taxon>Podocopa</taxon>
        <taxon>Podocopida</taxon>
        <taxon>Cytherocopina</taxon>
        <taxon>Cytheroidea</taxon>
        <taxon>Cytherideidae</taxon>
        <taxon>Cyprideis</taxon>
    </lineage>
</organism>
<dbReference type="PROSITE" id="PS50304">
    <property type="entry name" value="TUDOR"/>
    <property type="match status" value="1"/>
</dbReference>
<feature type="region of interest" description="Disordered" evidence="1">
    <location>
        <begin position="214"/>
        <end position="235"/>
    </location>
</feature>
<dbReference type="PANTHER" id="PTHR22948">
    <property type="entry name" value="TUDOR DOMAIN CONTAINING PROTEIN"/>
    <property type="match status" value="1"/>
</dbReference>
<dbReference type="PANTHER" id="PTHR22948:SF29">
    <property type="entry name" value="FI02030P-RELATED"/>
    <property type="match status" value="1"/>
</dbReference>
<dbReference type="InterPro" id="IPR002999">
    <property type="entry name" value="Tudor"/>
</dbReference>
<evidence type="ECO:0000313" key="2">
    <source>
        <dbReference type="EMBL" id="CAD7222727.1"/>
    </source>
</evidence>
<dbReference type="PROSITE" id="PS50084">
    <property type="entry name" value="KH_TYPE_1"/>
    <property type="match status" value="1"/>
</dbReference>
<feature type="compositionally biased region" description="Basic and acidic residues" evidence="1">
    <location>
        <begin position="214"/>
        <end position="229"/>
    </location>
</feature>
<dbReference type="GO" id="GO:0043186">
    <property type="term" value="C:P granule"/>
    <property type="evidence" value="ECO:0007669"/>
    <property type="project" value="TreeGrafter"/>
</dbReference>
<dbReference type="GO" id="GO:0007283">
    <property type="term" value="P:spermatogenesis"/>
    <property type="evidence" value="ECO:0007669"/>
    <property type="project" value="TreeGrafter"/>
</dbReference>
<dbReference type="EMBL" id="OB660097">
    <property type="protein sequence ID" value="CAD7222727.1"/>
    <property type="molecule type" value="Genomic_DNA"/>
</dbReference>
<sequence>MRRHVALGAAVAAGVAVCAGVIYVAQSGNGIFGSPKLHHGPNGRNRPRKKSGSKAASGDEGEAVEDSPLAVQEEKVVERRLVPQSLIGPLNGKDSANLKRIMRKSGALMVFQRDVSDPSSVSLILEGTQEQIIKANNLINDFIAQLPTIRHGVFAVSARQACLLEGFDFTSLEDTTETSISVAPGSTALQSSLLFRISGSSVGVKTAKSLLSKEVARREQEDDKKREAAGQDGKVQASLGAVADKPFNLSPRNTSAACAPVRPVYAEFPSSSPDSYETVQVSCVISPLFFYVQALGQDNHALLKLENEMQEFYGIGGPGRNWTLDLSDLSPGQLVASYTSFDERIYRAIITNLELLLDAADEDGYVDPTNTSVDVFFPDYGDSSTVKLECVFPLRKDWCFLPLQAVPVSLLNAKPRGSHWTEEEVVEFASIVHEAQAVPVLAKKMGTISMAPPFDESPIKDPVSTTLVKILLDPNGNPDSDLLTKMNTT</sequence>
<dbReference type="InterPro" id="IPR050621">
    <property type="entry name" value="Tudor_domain_containing"/>
</dbReference>
<dbReference type="Gene3D" id="3.30.1370.10">
    <property type="entry name" value="K Homology domain, type 1"/>
    <property type="match status" value="1"/>
</dbReference>